<comment type="caution">
    <text evidence="1">The sequence shown here is derived from an EMBL/GenBank/DDBJ whole genome shotgun (WGS) entry which is preliminary data.</text>
</comment>
<accession>A0A821BSR7</accession>
<gene>
    <name evidence="1" type="ORF">OVN521_LOCUS45120</name>
</gene>
<proteinExistence type="predicted"/>
<keyword evidence="2" id="KW-1185">Reference proteome</keyword>
<evidence type="ECO:0000313" key="2">
    <source>
        <dbReference type="Proteomes" id="UP000663866"/>
    </source>
</evidence>
<organism evidence="1 2">
    <name type="scientific">Rotaria magnacalcarata</name>
    <dbReference type="NCBI Taxonomy" id="392030"/>
    <lineage>
        <taxon>Eukaryota</taxon>
        <taxon>Metazoa</taxon>
        <taxon>Spiralia</taxon>
        <taxon>Gnathifera</taxon>
        <taxon>Rotifera</taxon>
        <taxon>Eurotatoria</taxon>
        <taxon>Bdelloidea</taxon>
        <taxon>Philodinida</taxon>
        <taxon>Philodinidae</taxon>
        <taxon>Rotaria</taxon>
    </lineage>
</organism>
<sequence>MVLDHETTTTTEIATIEYEPNSKQILFLIISPNNLIVDYGDTLELICQTNS</sequence>
<reference evidence="1" key="1">
    <citation type="submission" date="2021-02" db="EMBL/GenBank/DDBJ databases">
        <authorList>
            <person name="Nowell W R."/>
        </authorList>
    </citation>
    <scope>NUCLEOTIDE SEQUENCE</scope>
</reference>
<evidence type="ECO:0000313" key="1">
    <source>
        <dbReference type="EMBL" id="CAF4599771.1"/>
    </source>
</evidence>
<dbReference type="AlphaFoldDB" id="A0A821BSR7"/>
<protein>
    <submittedName>
        <fullName evidence="1">Uncharacterized protein</fullName>
    </submittedName>
</protein>
<name>A0A821BSR7_9BILA</name>
<feature type="non-terminal residue" evidence="1">
    <location>
        <position position="1"/>
    </location>
</feature>
<dbReference type="EMBL" id="CAJOBG010072449">
    <property type="protein sequence ID" value="CAF4599771.1"/>
    <property type="molecule type" value="Genomic_DNA"/>
</dbReference>
<dbReference type="Proteomes" id="UP000663866">
    <property type="component" value="Unassembled WGS sequence"/>
</dbReference>